<accession>A0A0D1YW89</accession>
<dbReference type="RefSeq" id="XP_016239722.1">
    <property type="nucleotide sequence ID" value="XM_016374446.1"/>
</dbReference>
<dbReference type="STRING" id="91928.A0A0D1YW89"/>
<reference evidence="1 2" key="1">
    <citation type="submission" date="2015-01" db="EMBL/GenBank/DDBJ databases">
        <title>The Genome Sequence of Exophiala spinifera CBS89968.</title>
        <authorList>
            <consortium name="The Broad Institute Genomics Platform"/>
            <person name="Cuomo C."/>
            <person name="de Hoog S."/>
            <person name="Gorbushina A."/>
            <person name="Stielow B."/>
            <person name="Teixiera M."/>
            <person name="Abouelleil A."/>
            <person name="Chapman S.B."/>
            <person name="Priest M."/>
            <person name="Young S.K."/>
            <person name="Wortman J."/>
            <person name="Nusbaum C."/>
            <person name="Birren B."/>
        </authorList>
    </citation>
    <scope>NUCLEOTIDE SEQUENCE [LARGE SCALE GENOMIC DNA]</scope>
    <source>
        <strain evidence="1 2">CBS 89968</strain>
    </source>
</reference>
<dbReference type="VEuPathDB" id="FungiDB:PV08_00078"/>
<keyword evidence="2" id="KW-1185">Reference proteome</keyword>
<proteinExistence type="predicted"/>
<evidence type="ECO:0000313" key="1">
    <source>
        <dbReference type="EMBL" id="KIW19506.1"/>
    </source>
</evidence>
<dbReference type="Gene3D" id="3.90.1140.10">
    <property type="entry name" value="Cyclic phosphodiesterase"/>
    <property type="match status" value="1"/>
</dbReference>
<dbReference type="GeneID" id="27327161"/>
<evidence type="ECO:0008006" key="3">
    <source>
        <dbReference type="Google" id="ProtNLM"/>
    </source>
</evidence>
<dbReference type="Pfam" id="PF13563">
    <property type="entry name" value="2_5_RNA_ligase2"/>
    <property type="match status" value="1"/>
</dbReference>
<dbReference type="EMBL" id="KN847492">
    <property type="protein sequence ID" value="KIW19506.1"/>
    <property type="molecule type" value="Genomic_DNA"/>
</dbReference>
<organism evidence="1 2">
    <name type="scientific">Exophiala spinifera</name>
    <dbReference type="NCBI Taxonomy" id="91928"/>
    <lineage>
        <taxon>Eukaryota</taxon>
        <taxon>Fungi</taxon>
        <taxon>Dikarya</taxon>
        <taxon>Ascomycota</taxon>
        <taxon>Pezizomycotina</taxon>
        <taxon>Eurotiomycetes</taxon>
        <taxon>Chaetothyriomycetidae</taxon>
        <taxon>Chaetothyriales</taxon>
        <taxon>Herpotrichiellaceae</taxon>
        <taxon>Exophiala</taxon>
    </lineage>
</organism>
<gene>
    <name evidence="1" type="ORF">PV08_00078</name>
</gene>
<name>A0A0D1YW89_9EURO</name>
<sequence length="222" mass="25656">MPVVVNTIPFNAPYSKPSGPYTAETYQRRAEHKARTGNKHEESYVLTLHTDRQHHQSMTSLRKRYFPPRLNKLDAHIALFRALPGSRLPQIIDDIKALVQSQAPFEVYATRPFLMKHGVGIHVDDPDGQAETIFKHLKAQWEPFLSQQDRSFRAHYTLQNKVDDDAVIRQTFKEVNEQFHGNRGQVIALTLYKYERGFWNEPQYFYLNDTPSDDAGGESLGE</sequence>
<dbReference type="Proteomes" id="UP000053328">
    <property type="component" value="Unassembled WGS sequence"/>
</dbReference>
<dbReference type="HOGENOM" id="CLU_075843_0_0_1"/>
<dbReference type="OrthoDB" id="5364416at2759"/>
<protein>
    <recommendedName>
        <fullName evidence="3">2'-5' RNA ligase family protein</fullName>
    </recommendedName>
</protein>
<evidence type="ECO:0000313" key="2">
    <source>
        <dbReference type="Proteomes" id="UP000053328"/>
    </source>
</evidence>
<dbReference type="AlphaFoldDB" id="A0A0D1YW89"/>